<dbReference type="HAMAP" id="MF_00316">
    <property type="entry name" value="MobA"/>
    <property type="match status" value="1"/>
</dbReference>
<comment type="function">
    <text evidence="8">Transfers a GMP moiety from GTP to Mo-molybdopterin (Mo-MPT) cofactor (Moco or molybdenum cofactor) to form Mo-molybdopterin guanine dinucleotide (Mo-MGD) cofactor.</text>
</comment>
<evidence type="ECO:0000256" key="3">
    <source>
        <dbReference type="ARBA" id="ARBA00022723"/>
    </source>
</evidence>
<sequence>MMNKSRSLPGLILAGGLSRRMGTNKALCPFGERQLLHHVIDKIAAQVSALALNTRGEWGKAFDLPLVPDTKIGHAGPLAGVLAGLQHFQKHPSGASHMLTVPSDSPFFPDDLALRLMDHLPDENTIVIAASKGQVHPVFALWPLALANDLEQWLADDDNRRIRSFLARHATIGVSFPPVESSTSSIDPFFNINTPEELAQAQNFLKSLTQ</sequence>
<keyword evidence="10" id="KW-0548">Nucleotidyltransferase</keyword>
<evidence type="ECO:0000256" key="2">
    <source>
        <dbReference type="ARBA" id="ARBA00022679"/>
    </source>
</evidence>
<evidence type="ECO:0000256" key="7">
    <source>
        <dbReference type="ARBA" id="ARBA00023150"/>
    </source>
</evidence>
<dbReference type="EMBL" id="JAVIZC010000001">
    <property type="protein sequence ID" value="MDR6101440.1"/>
    <property type="molecule type" value="Genomic_DNA"/>
</dbReference>
<proteinExistence type="inferred from homology"/>
<keyword evidence="2 8" id="KW-0808">Transferase</keyword>
<feature type="domain" description="MobA-like NTP transferase" evidence="9">
    <location>
        <begin position="10"/>
        <end position="169"/>
    </location>
</feature>
<dbReference type="GO" id="GO:0061603">
    <property type="term" value="F:molybdenum cofactor guanylyltransferase activity"/>
    <property type="evidence" value="ECO:0007669"/>
    <property type="project" value="UniProtKB-EC"/>
</dbReference>
<protein>
    <recommendedName>
        <fullName evidence="8">Molybdenum cofactor guanylyltransferase</fullName>
        <shortName evidence="8">MoCo guanylyltransferase</shortName>
        <ecNumber evidence="8">2.7.7.77</ecNumber>
    </recommendedName>
    <alternativeName>
        <fullName evidence="8">GTP:molybdopterin guanylyltransferase</fullName>
    </alternativeName>
    <alternativeName>
        <fullName evidence="8">Mo-MPT guanylyltransferase</fullName>
    </alternativeName>
    <alternativeName>
        <fullName evidence="8">Molybdopterin guanylyltransferase</fullName>
    </alternativeName>
    <alternativeName>
        <fullName evidence="8">Molybdopterin-guanine dinucleotide synthase</fullName>
        <shortName evidence="8">MGD synthase</shortName>
    </alternativeName>
</protein>
<keyword evidence="3 8" id="KW-0479">Metal-binding</keyword>
<keyword evidence="7 8" id="KW-0501">Molybdenum cofactor biosynthesis</keyword>
<evidence type="ECO:0000313" key="10">
    <source>
        <dbReference type="EMBL" id="MDR6101440.1"/>
    </source>
</evidence>
<dbReference type="PANTHER" id="PTHR19136">
    <property type="entry name" value="MOLYBDENUM COFACTOR GUANYLYLTRANSFERASE"/>
    <property type="match status" value="1"/>
</dbReference>
<dbReference type="PANTHER" id="PTHR19136:SF81">
    <property type="entry name" value="MOLYBDENUM COFACTOR GUANYLYLTRANSFERASE"/>
    <property type="match status" value="1"/>
</dbReference>
<dbReference type="SUPFAM" id="SSF53448">
    <property type="entry name" value="Nucleotide-diphospho-sugar transferases"/>
    <property type="match status" value="1"/>
</dbReference>
<evidence type="ECO:0000259" key="9">
    <source>
        <dbReference type="Pfam" id="PF12804"/>
    </source>
</evidence>
<dbReference type="Proteomes" id="UP001255601">
    <property type="component" value="Unassembled WGS sequence"/>
</dbReference>
<comment type="similarity">
    <text evidence="8">Belongs to the MobA family.</text>
</comment>
<feature type="binding site" evidence="8">
    <location>
        <position position="53"/>
    </location>
    <ligand>
        <name>GTP</name>
        <dbReference type="ChEBI" id="CHEBI:37565"/>
    </ligand>
</feature>
<comment type="cofactor">
    <cofactor evidence="8">
        <name>Mg(2+)</name>
        <dbReference type="ChEBI" id="CHEBI:18420"/>
    </cofactor>
</comment>
<organism evidence="10 11">
    <name type="scientific">Agrobacterium larrymoorei</name>
    <dbReference type="NCBI Taxonomy" id="160699"/>
    <lineage>
        <taxon>Bacteria</taxon>
        <taxon>Pseudomonadati</taxon>
        <taxon>Pseudomonadota</taxon>
        <taxon>Alphaproteobacteria</taxon>
        <taxon>Hyphomicrobiales</taxon>
        <taxon>Rhizobiaceae</taxon>
        <taxon>Rhizobium/Agrobacterium group</taxon>
        <taxon>Agrobacterium</taxon>
    </lineage>
</organism>
<feature type="binding site" evidence="8">
    <location>
        <position position="69"/>
    </location>
    <ligand>
        <name>GTP</name>
        <dbReference type="ChEBI" id="CHEBI:37565"/>
    </ligand>
</feature>
<evidence type="ECO:0000256" key="1">
    <source>
        <dbReference type="ARBA" id="ARBA00022490"/>
    </source>
</evidence>
<evidence type="ECO:0000256" key="5">
    <source>
        <dbReference type="ARBA" id="ARBA00022842"/>
    </source>
</evidence>
<comment type="subunit">
    <text evidence="8">Monomer.</text>
</comment>
<dbReference type="GO" id="GO:0046872">
    <property type="term" value="F:metal ion binding"/>
    <property type="evidence" value="ECO:0007669"/>
    <property type="project" value="UniProtKB-KW"/>
</dbReference>
<comment type="domain">
    <text evidence="8">The N-terminal domain determines nucleotide recognition and specific binding, while the C-terminal domain determines the specific binding to the target protein.</text>
</comment>
<keyword evidence="1 8" id="KW-0963">Cytoplasm</keyword>
<feature type="binding site" evidence="8">
    <location>
        <position position="25"/>
    </location>
    <ligand>
        <name>GTP</name>
        <dbReference type="ChEBI" id="CHEBI:37565"/>
    </ligand>
</feature>
<evidence type="ECO:0000256" key="6">
    <source>
        <dbReference type="ARBA" id="ARBA00023134"/>
    </source>
</evidence>
<reference evidence="10" key="1">
    <citation type="submission" date="2023-08" db="EMBL/GenBank/DDBJ databases">
        <title>Functional and genomic diversity of the sorghum phyllosphere microbiome.</title>
        <authorList>
            <person name="Shade A."/>
        </authorList>
    </citation>
    <scope>NUCLEOTIDE SEQUENCE</scope>
    <source>
        <strain evidence="10">SORGH_AS_0974</strain>
    </source>
</reference>
<dbReference type="Gene3D" id="3.90.550.10">
    <property type="entry name" value="Spore Coat Polysaccharide Biosynthesis Protein SpsA, Chain A"/>
    <property type="match status" value="1"/>
</dbReference>
<feature type="binding site" evidence="8">
    <location>
        <position position="104"/>
    </location>
    <ligand>
        <name>Mg(2+)</name>
        <dbReference type="ChEBI" id="CHEBI:18420"/>
    </ligand>
</feature>
<dbReference type="InterPro" id="IPR025877">
    <property type="entry name" value="MobA-like_NTP_Trfase"/>
</dbReference>
<dbReference type="Pfam" id="PF12804">
    <property type="entry name" value="NTP_transf_3"/>
    <property type="match status" value="1"/>
</dbReference>
<dbReference type="InterPro" id="IPR013482">
    <property type="entry name" value="Molybde_CF_guanTrfase"/>
</dbReference>
<dbReference type="GO" id="GO:0005525">
    <property type="term" value="F:GTP binding"/>
    <property type="evidence" value="ECO:0007669"/>
    <property type="project" value="UniProtKB-UniRule"/>
</dbReference>
<feature type="binding site" evidence="8">
    <location>
        <begin position="13"/>
        <end position="15"/>
    </location>
    <ligand>
        <name>GTP</name>
        <dbReference type="ChEBI" id="CHEBI:37565"/>
    </ligand>
</feature>
<keyword evidence="4 8" id="KW-0547">Nucleotide-binding</keyword>
<dbReference type="GO" id="GO:1902758">
    <property type="term" value="P:bis(molybdopterin guanine dinucleotide)molybdenum biosynthetic process"/>
    <property type="evidence" value="ECO:0007669"/>
    <property type="project" value="TreeGrafter"/>
</dbReference>
<gene>
    <name evidence="8" type="primary">mobA</name>
    <name evidence="10" type="ORF">QE369_001618</name>
</gene>
<dbReference type="CDD" id="cd02503">
    <property type="entry name" value="MobA"/>
    <property type="match status" value="1"/>
</dbReference>
<evidence type="ECO:0000313" key="11">
    <source>
        <dbReference type="Proteomes" id="UP001255601"/>
    </source>
</evidence>
<dbReference type="EC" id="2.7.7.77" evidence="8"/>
<feature type="binding site" evidence="8">
    <location>
        <position position="104"/>
    </location>
    <ligand>
        <name>GTP</name>
        <dbReference type="ChEBI" id="CHEBI:37565"/>
    </ligand>
</feature>
<comment type="catalytic activity">
    <reaction evidence="8">
        <text>Mo-molybdopterin + GTP + H(+) = Mo-molybdopterin guanine dinucleotide + diphosphate</text>
        <dbReference type="Rhea" id="RHEA:34243"/>
        <dbReference type="ChEBI" id="CHEBI:15378"/>
        <dbReference type="ChEBI" id="CHEBI:33019"/>
        <dbReference type="ChEBI" id="CHEBI:37565"/>
        <dbReference type="ChEBI" id="CHEBI:71302"/>
        <dbReference type="ChEBI" id="CHEBI:71310"/>
        <dbReference type="EC" id="2.7.7.77"/>
    </reaction>
</comment>
<comment type="subcellular location">
    <subcellularLocation>
        <location evidence="8">Cytoplasm</location>
    </subcellularLocation>
</comment>
<evidence type="ECO:0000256" key="8">
    <source>
        <dbReference type="HAMAP-Rule" id="MF_00316"/>
    </source>
</evidence>
<dbReference type="AlphaFoldDB" id="A0AAJ2EQR6"/>
<dbReference type="NCBIfam" id="TIGR02665">
    <property type="entry name" value="molyb_mobA"/>
    <property type="match status" value="1"/>
</dbReference>
<dbReference type="GO" id="GO:0005737">
    <property type="term" value="C:cytoplasm"/>
    <property type="evidence" value="ECO:0007669"/>
    <property type="project" value="UniProtKB-SubCell"/>
</dbReference>
<name>A0AAJ2EQR6_9HYPH</name>
<keyword evidence="6 8" id="KW-0342">GTP-binding</keyword>
<dbReference type="InterPro" id="IPR029044">
    <property type="entry name" value="Nucleotide-diphossugar_trans"/>
</dbReference>
<keyword evidence="5 8" id="KW-0460">Magnesium</keyword>
<comment type="caution">
    <text evidence="10">The sequence shown here is derived from an EMBL/GenBank/DDBJ whole genome shotgun (WGS) entry which is preliminary data.</text>
</comment>
<evidence type="ECO:0000256" key="4">
    <source>
        <dbReference type="ARBA" id="ARBA00022741"/>
    </source>
</evidence>
<accession>A0AAJ2EQR6</accession>